<dbReference type="InterPro" id="IPR025476">
    <property type="entry name" value="Helitron_helicase-like"/>
</dbReference>
<dbReference type="Proteomes" id="UP000298663">
    <property type="component" value="Unassembled WGS sequence"/>
</dbReference>
<evidence type="ECO:0000259" key="2">
    <source>
        <dbReference type="Pfam" id="PF14214"/>
    </source>
</evidence>
<organism evidence="3 4">
    <name type="scientific">Steinernema carpocapsae</name>
    <name type="common">Entomopathogenic nematode</name>
    <dbReference type="NCBI Taxonomy" id="34508"/>
    <lineage>
        <taxon>Eukaryota</taxon>
        <taxon>Metazoa</taxon>
        <taxon>Ecdysozoa</taxon>
        <taxon>Nematoda</taxon>
        <taxon>Chromadorea</taxon>
        <taxon>Rhabditida</taxon>
        <taxon>Tylenchina</taxon>
        <taxon>Panagrolaimomorpha</taxon>
        <taxon>Strongyloidoidea</taxon>
        <taxon>Steinernematidae</taxon>
        <taxon>Steinernema</taxon>
    </lineage>
</organism>
<feature type="region of interest" description="Disordered" evidence="1">
    <location>
        <begin position="466"/>
        <end position="485"/>
    </location>
</feature>
<accession>A0A4U5MJN0</accession>
<dbReference type="OrthoDB" id="10051381at2759"/>
<dbReference type="PANTHER" id="PTHR45786">
    <property type="entry name" value="DNA BINDING PROTEIN-LIKE"/>
    <property type="match status" value="1"/>
</dbReference>
<dbReference type="STRING" id="34508.A0A4U5MJN0"/>
<feature type="region of interest" description="Disordered" evidence="1">
    <location>
        <begin position="1"/>
        <end position="83"/>
    </location>
</feature>
<dbReference type="PANTHER" id="PTHR45786:SF74">
    <property type="entry name" value="ATP-DEPENDENT DNA HELICASE"/>
    <property type="match status" value="1"/>
</dbReference>
<dbReference type="AlphaFoldDB" id="A0A4U5MJN0"/>
<name>A0A4U5MJN0_STECR</name>
<sequence>MDLSDSENESISDYIDEPSTSTSQPRKRRKRKRIVPINSTERTRKYKQNLWDNETPEQREQRLERHRHQSAQLRSHQSSVEKDIDRRTNALQHRLHRKAFSGSPRAIQIQNENAEQHKEIRDYEAAQERRRRALALPQSSHYLGSQNNQCQYCGALHFAGDFVCCGKGRIFLDPPQKLPPLLDSLLFDYSNPDRYRFREDILMYNSKLALASMQYDHLRQNPFGIMSMKVRGPIRHMPSCIRPNNPNNPNFGNFYIYDVQAAMDFRMADQVNKPRPLNRNLLQQLAEMVAQFNPYASCYKHMDELMQEQEAAGHSKEVSKMRLKLIDAHGIDPDLLMAHPGVYDAPRCGNMIAAYYTCDVEQHIPKRGFKIYPRLDNHVPFEIKYYCRMIDALCYPLLNIYGEDTWQPDIPYVDHMNYIDRMQSVKQRMLKDGKEIDWSIEIENKQLLPQGVHEQIGEILALIPHTSPELDPESDSSEEENETDEYLEFVAPTEDSPIFDLNDNKVEELIFVEHNGDVYPHRQVVNPDSSNRYLGDEFSSSEDDSDSNVDEFDTHNISDELAHQMEEDDAELAALLSPSADLINEMNEDNASETFIQQPSTSAEKIRKRKTISLREWILFRCQHRKGWRNRIHSSRRLGQLYVIDILMRIAQQVGKGIQDHFTQTTRTTKQGFLNYMNNLALRQNSRVGAVCVVPQHIPGSPRYLRNLFERAVTLSNRLGHPDLFITFTASKDWKELKENIPKGSLITPILSLKYLKKKNPETRQRRHEQHKQQLFKGGHFGDVSWYVYSIEFQQRGLPHAHIVISLAEHNKPRTPADIDSIAQAEFPTIPDISDPDYKKYAIK</sequence>
<feature type="region of interest" description="Disordered" evidence="1">
    <location>
        <begin position="520"/>
        <end position="552"/>
    </location>
</feature>
<gene>
    <name evidence="3" type="ORF">L596_021462</name>
</gene>
<reference evidence="3 4" key="1">
    <citation type="journal article" date="2015" name="Genome Biol.">
        <title>Comparative genomics of Steinernema reveals deeply conserved gene regulatory networks.</title>
        <authorList>
            <person name="Dillman A.R."/>
            <person name="Macchietto M."/>
            <person name="Porter C.F."/>
            <person name="Rogers A."/>
            <person name="Williams B."/>
            <person name="Antoshechkin I."/>
            <person name="Lee M.M."/>
            <person name="Goodwin Z."/>
            <person name="Lu X."/>
            <person name="Lewis E.E."/>
            <person name="Goodrich-Blair H."/>
            <person name="Stock S.P."/>
            <person name="Adams B.J."/>
            <person name="Sternberg P.W."/>
            <person name="Mortazavi A."/>
        </authorList>
    </citation>
    <scope>NUCLEOTIDE SEQUENCE [LARGE SCALE GENOMIC DNA]</scope>
    <source>
        <strain evidence="3 4">ALL</strain>
    </source>
</reference>
<comment type="caution">
    <text evidence="3">The sequence shown here is derived from an EMBL/GenBank/DDBJ whole genome shotgun (WGS) entry which is preliminary data.</text>
</comment>
<evidence type="ECO:0000313" key="3">
    <source>
        <dbReference type="EMBL" id="TKR69283.1"/>
    </source>
</evidence>
<feature type="compositionally biased region" description="Acidic residues" evidence="1">
    <location>
        <begin position="470"/>
        <end position="485"/>
    </location>
</feature>
<dbReference type="EMBL" id="AZBU02000007">
    <property type="protein sequence ID" value="TKR69283.1"/>
    <property type="molecule type" value="Genomic_DNA"/>
</dbReference>
<keyword evidence="4" id="KW-1185">Reference proteome</keyword>
<reference evidence="3 4" key="2">
    <citation type="journal article" date="2019" name="G3 (Bethesda)">
        <title>Hybrid Assembly of the Genome of the Entomopathogenic Nematode Steinernema carpocapsae Identifies the X-Chromosome.</title>
        <authorList>
            <person name="Serra L."/>
            <person name="Macchietto M."/>
            <person name="Macias-Munoz A."/>
            <person name="McGill C.J."/>
            <person name="Rodriguez I.M."/>
            <person name="Rodriguez B."/>
            <person name="Murad R."/>
            <person name="Mortazavi A."/>
        </authorList>
    </citation>
    <scope>NUCLEOTIDE SEQUENCE [LARGE SCALE GENOMIC DNA]</scope>
    <source>
        <strain evidence="3 4">ALL</strain>
    </source>
</reference>
<feature type="compositionally biased region" description="Acidic residues" evidence="1">
    <location>
        <begin position="539"/>
        <end position="551"/>
    </location>
</feature>
<evidence type="ECO:0000313" key="4">
    <source>
        <dbReference type="Proteomes" id="UP000298663"/>
    </source>
</evidence>
<feature type="domain" description="Helitron helicase-like" evidence="2">
    <location>
        <begin position="617"/>
        <end position="805"/>
    </location>
</feature>
<dbReference type="Pfam" id="PF14214">
    <property type="entry name" value="Helitron_like_N"/>
    <property type="match status" value="1"/>
</dbReference>
<feature type="compositionally biased region" description="Basic residues" evidence="1">
    <location>
        <begin position="25"/>
        <end position="34"/>
    </location>
</feature>
<feature type="compositionally biased region" description="Acidic residues" evidence="1">
    <location>
        <begin position="1"/>
        <end position="16"/>
    </location>
</feature>
<protein>
    <recommendedName>
        <fullName evidence="2">Helitron helicase-like domain-containing protein</fullName>
    </recommendedName>
</protein>
<evidence type="ECO:0000256" key="1">
    <source>
        <dbReference type="SAM" id="MobiDB-lite"/>
    </source>
</evidence>
<proteinExistence type="predicted"/>